<proteinExistence type="predicted"/>
<name>A0A5N6TFR0_ASPAV</name>
<dbReference type="AlphaFoldDB" id="A0A5N6TFR0"/>
<dbReference type="OrthoDB" id="10572754at2759"/>
<dbReference type="Proteomes" id="UP000325780">
    <property type="component" value="Unassembled WGS sequence"/>
</dbReference>
<evidence type="ECO:0000256" key="1">
    <source>
        <dbReference type="SAM" id="Phobius"/>
    </source>
</evidence>
<organism evidence="2 3">
    <name type="scientific">Aspergillus avenaceus</name>
    <dbReference type="NCBI Taxonomy" id="36643"/>
    <lineage>
        <taxon>Eukaryota</taxon>
        <taxon>Fungi</taxon>
        <taxon>Dikarya</taxon>
        <taxon>Ascomycota</taxon>
        <taxon>Pezizomycotina</taxon>
        <taxon>Eurotiomycetes</taxon>
        <taxon>Eurotiomycetidae</taxon>
        <taxon>Eurotiales</taxon>
        <taxon>Aspergillaceae</taxon>
        <taxon>Aspergillus</taxon>
        <taxon>Aspergillus subgen. Circumdati</taxon>
    </lineage>
</organism>
<keyword evidence="1" id="KW-0812">Transmembrane</keyword>
<sequence length="80" mass="8841">MKWVLWGSIHLGVQVLCISQGQCAGQSLWPVQMFQHLFGILISVGLLGLVPGAMAAALTRVAMHARLRILRRFIMNSELV</sequence>
<accession>A0A5N6TFR0</accession>
<dbReference type="EMBL" id="ML742377">
    <property type="protein sequence ID" value="KAE8145172.1"/>
    <property type="molecule type" value="Genomic_DNA"/>
</dbReference>
<gene>
    <name evidence="2" type="ORF">BDV25DRAFT_165244</name>
</gene>
<feature type="transmembrane region" description="Helical" evidence="1">
    <location>
        <begin position="37"/>
        <end position="62"/>
    </location>
</feature>
<evidence type="ECO:0000313" key="3">
    <source>
        <dbReference type="Proteomes" id="UP000325780"/>
    </source>
</evidence>
<protein>
    <submittedName>
        <fullName evidence="2">Uncharacterized protein</fullName>
    </submittedName>
</protein>
<keyword evidence="3" id="KW-1185">Reference proteome</keyword>
<keyword evidence="1" id="KW-0472">Membrane</keyword>
<evidence type="ECO:0000313" key="2">
    <source>
        <dbReference type="EMBL" id="KAE8145172.1"/>
    </source>
</evidence>
<keyword evidence="1" id="KW-1133">Transmembrane helix</keyword>
<reference evidence="2 3" key="1">
    <citation type="submission" date="2019-04" db="EMBL/GenBank/DDBJ databases">
        <title>Friends and foes A comparative genomics study of 23 Aspergillus species from section Flavi.</title>
        <authorList>
            <consortium name="DOE Joint Genome Institute"/>
            <person name="Kjaerbolling I."/>
            <person name="Vesth T."/>
            <person name="Frisvad J.C."/>
            <person name="Nybo J.L."/>
            <person name="Theobald S."/>
            <person name="Kildgaard S."/>
            <person name="Isbrandt T."/>
            <person name="Kuo A."/>
            <person name="Sato A."/>
            <person name="Lyhne E.K."/>
            <person name="Kogle M.E."/>
            <person name="Wiebenga A."/>
            <person name="Kun R.S."/>
            <person name="Lubbers R.J."/>
            <person name="Makela M.R."/>
            <person name="Barry K."/>
            <person name="Chovatia M."/>
            <person name="Clum A."/>
            <person name="Daum C."/>
            <person name="Haridas S."/>
            <person name="He G."/>
            <person name="LaButti K."/>
            <person name="Lipzen A."/>
            <person name="Mondo S."/>
            <person name="Riley R."/>
            <person name="Salamov A."/>
            <person name="Simmons B.A."/>
            <person name="Magnuson J.K."/>
            <person name="Henrissat B."/>
            <person name="Mortensen U.H."/>
            <person name="Larsen T.O."/>
            <person name="Devries R.P."/>
            <person name="Grigoriev I.V."/>
            <person name="Machida M."/>
            <person name="Baker S.E."/>
            <person name="Andersen M.R."/>
        </authorList>
    </citation>
    <scope>NUCLEOTIDE SEQUENCE [LARGE SCALE GENOMIC DNA]</scope>
    <source>
        <strain evidence="2 3">IBT 18842</strain>
    </source>
</reference>